<evidence type="ECO:0000259" key="3">
    <source>
        <dbReference type="Pfam" id="PF03816"/>
    </source>
</evidence>
<dbReference type="InterPro" id="IPR004474">
    <property type="entry name" value="LytR_CpsA_psr"/>
</dbReference>
<name>A0ABW0R2N8_9BACL</name>
<evidence type="ECO:0000313" key="5">
    <source>
        <dbReference type="Proteomes" id="UP001596108"/>
    </source>
</evidence>
<evidence type="ECO:0000256" key="2">
    <source>
        <dbReference type="SAM" id="Phobius"/>
    </source>
</evidence>
<dbReference type="PANTHER" id="PTHR33392:SF6">
    <property type="entry name" value="POLYISOPRENYL-TEICHOIC ACID--PEPTIDOGLYCAN TEICHOIC ACID TRANSFERASE TAGU"/>
    <property type="match status" value="1"/>
</dbReference>
<comment type="caution">
    <text evidence="4">The sequence shown here is derived from an EMBL/GenBank/DDBJ whole genome shotgun (WGS) entry which is preliminary data.</text>
</comment>
<organism evidence="4 5">
    <name type="scientific">Cohnella yongneupensis</name>
    <dbReference type="NCBI Taxonomy" id="425006"/>
    <lineage>
        <taxon>Bacteria</taxon>
        <taxon>Bacillati</taxon>
        <taxon>Bacillota</taxon>
        <taxon>Bacilli</taxon>
        <taxon>Bacillales</taxon>
        <taxon>Paenibacillaceae</taxon>
        <taxon>Cohnella</taxon>
    </lineage>
</organism>
<evidence type="ECO:0000313" key="4">
    <source>
        <dbReference type="EMBL" id="MFC5530719.1"/>
    </source>
</evidence>
<keyword evidence="5" id="KW-1185">Reference proteome</keyword>
<keyword evidence="2" id="KW-0472">Membrane</keyword>
<proteinExistence type="inferred from homology"/>
<sequence>MNPDQQPPSEQPAPTARMRKRISLKTRRIILYTSLSVVLAAGLVIAYYYYSVRSFAETIYNNSKDIPTMDTAPIGGGPPVPIPAPPEWDGTERINILLLGGDARGVKVDSYPRSDTMMIASIDPVAKDIHLFSLLRDTYTAIPNHGSNRLNAAIAFGGPRLAMNTVSDLVGLPIHHYVYTDFEGFISLIDALGGIDFEVDKKMVHPDTRDDPRYNIALEPGMQHFDGLTALEYVRFRSDIKSDFGRSDRQRKFLTAIADEMKKTTSLIKLPQLLDSIAPYIETDIPPGDLMKLARLGMKLDTGNVAGIQLPQDGAFQDATIDNMAVLVIEPDKLKTYVQEQLTS</sequence>
<accession>A0ABW0R2N8</accession>
<dbReference type="Pfam" id="PF03816">
    <property type="entry name" value="LytR_cpsA_psr"/>
    <property type="match status" value="1"/>
</dbReference>
<dbReference type="NCBIfam" id="TIGR00350">
    <property type="entry name" value="lytR_cpsA_psr"/>
    <property type="match status" value="1"/>
</dbReference>
<dbReference type="RefSeq" id="WP_378112660.1">
    <property type="nucleotide sequence ID" value="NZ_JBHSNC010000045.1"/>
</dbReference>
<evidence type="ECO:0000256" key="1">
    <source>
        <dbReference type="ARBA" id="ARBA00006068"/>
    </source>
</evidence>
<dbReference type="PANTHER" id="PTHR33392">
    <property type="entry name" value="POLYISOPRENYL-TEICHOIC ACID--PEPTIDOGLYCAN TEICHOIC ACID TRANSFERASE TAGU"/>
    <property type="match status" value="1"/>
</dbReference>
<reference evidence="5" key="1">
    <citation type="journal article" date="2019" name="Int. J. Syst. Evol. Microbiol.">
        <title>The Global Catalogue of Microorganisms (GCM) 10K type strain sequencing project: providing services to taxonomists for standard genome sequencing and annotation.</title>
        <authorList>
            <consortium name="The Broad Institute Genomics Platform"/>
            <consortium name="The Broad Institute Genome Sequencing Center for Infectious Disease"/>
            <person name="Wu L."/>
            <person name="Ma J."/>
        </authorList>
    </citation>
    <scope>NUCLEOTIDE SEQUENCE [LARGE SCALE GENOMIC DNA]</scope>
    <source>
        <strain evidence="5">CGMCC 1.18578</strain>
    </source>
</reference>
<keyword evidence="2" id="KW-1133">Transmembrane helix</keyword>
<dbReference type="Gene3D" id="3.40.630.190">
    <property type="entry name" value="LCP protein"/>
    <property type="match status" value="1"/>
</dbReference>
<keyword evidence="2" id="KW-0812">Transmembrane</keyword>
<gene>
    <name evidence="4" type="ORF">ACFPQ4_14885</name>
</gene>
<feature type="transmembrane region" description="Helical" evidence="2">
    <location>
        <begin position="29"/>
        <end position="50"/>
    </location>
</feature>
<protein>
    <submittedName>
        <fullName evidence="4">LCP family protein</fullName>
    </submittedName>
</protein>
<dbReference type="Proteomes" id="UP001596108">
    <property type="component" value="Unassembled WGS sequence"/>
</dbReference>
<feature type="domain" description="Cell envelope-related transcriptional attenuator" evidence="3">
    <location>
        <begin position="113"/>
        <end position="262"/>
    </location>
</feature>
<comment type="similarity">
    <text evidence="1">Belongs to the LytR/CpsA/Psr (LCP) family.</text>
</comment>
<dbReference type="InterPro" id="IPR050922">
    <property type="entry name" value="LytR/CpsA/Psr_CW_biosynth"/>
</dbReference>
<dbReference type="EMBL" id="JBHSNC010000045">
    <property type="protein sequence ID" value="MFC5530719.1"/>
    <property type="molecule type" value="Genomic_DNA"/>
</dbReference>